<evidence type="ECO:0000313" key="2">
    <source>
        <dbReference type="EMBL" id="TFF64856.1"/>
    </source>
</evidence>
<gene>
    <name evidence="2" type="ORF">EQF91_07090</name>
</gene>
<protein>
    <submittedName>
        <fullName evidence="2">ROK family protein</fullName>
    </submittedName>
</protein>
<dbReference type="AlphaFoldDB" id="A0A4R9C193"/>
<comment type="caution">
    <text evidence="2">The sequence shown here is derived from an EMBL/GenBank/DDBJ whole genome shotgun (WGS) entry which is preliminary data.</text>
</comment>
<name>A0A4R9C193_9FIRM</name>
<evidence type="ECO:0000313" key="3">
    <source>
        <dbReference type="Proteomes" id="UP000297454"/>
    </source>
</evidence>
<dbReference type="GeneID" id="97031278"/>
<dbReference type="PANTHER" id="PTHR18964">
    <property type="entry name" value="ROK (REPRESSOR, ORF, KINASE) FAMILY"/>
    <property type="match status" value="1"/>
</dbReference>
<sequence>MYLIFDIGGSSTKIGIIKDKEIIKKYSIERKETLKEFLSMLEEQVEKNISTYNIKGVGFSSPGTVDSKTGNIYGLSAIDYIHKYNFAKHIQDKFKLPVAIENDANCAALAQMFMDEPKEKDIAFVIVGTGIGGAIIKNKQIIRGRRLEAGEFGYMLLKNIEGEYTNFSRLATIPNVVSRIKEKYNIVEKPHIVLEKYFNKVEPFYSEVKNMFQYMCMGLYNIQYIYDPQVIYIGGGISQSEKYIRELKKFLRQEPFNLADINIRPVTFYNDNNLYGAYSNLLKSIEKGVRL</sequence>
<dbReference type="Pfam" id="PF00480">
    <property type="entry name" value="ROK"/>
    <property type="match status" value="1"/>
</dbReference>
<dbReference type="InterPro" id="IPR000600">
    <property type="entry name" value="ROK"/>
</dbReference>
<dbReference type="Proteomes" id="UP000297454">
    <property type="component" value="Unassembled WGS sequence"/>
</dbReference>
<reference evidence="2 3" key="1">
    <citation type="submission" date="2019-01" db="EMBL/GenBank/DDBJ databases">
        <title>Draft Genome Sequences of Helcococcus ovis Strains Isolated from the Uterus and Vagina of Dairy Cows with Metritis.</title>
        <authorList>
            <person name="Cunha F."/>
            <person name="Jeon S.J."/>
            <person name="Kutzer P."/>
            <person name="Galvao K.N."/>
        </authorList>
    </citation>
    <scope>NUCLEOTIDE SEQUENCE [LARGE SCALE GENOMIC DNA]</scope>
    <source>
        <strain evidence="2 3">KG-37</strain>
    </source>
</reference>
<dbReference type="Gene3D" id="3.30.420.40">
    <property type="match status" value="2"/>
</dbReference>
<dbReference type="InterPro" id="IPR043129">
    <property type="entry name" value="ATPase_NBD"/>
</dbReference>
<proteinExistence type="inferred from homology"/>
<dbReference type="EMBL" id="SCFR01000028">
    <property type="protein sequence ID" value="TFF64856.1"/>
    <property type="molecule type" value="Genomic_DNA"/>
</dbReference>
<dbReference type="OrthoDB" id="9795247at2"/>
<dbReference type="RefSeq" id="WP_134711973.1">
    <property type="nucleotide sequence ID" value="NZ_CP119081.1"/>
</dbReference>
<comment type="similarity">
    <text evidence="1">Belongs to the ROK (NagC/XylR) family.</text>
</comment>
<keyword evidence="3" id="KW-1185">Reference proteome</keyword>
<dbReference type="SUPFAM" id="SSF53067">
    <property type="entry name" value="Actin-like ATPase domain"/>
    <property type="match status" value="1"/>
</dbReference>
<dbReference type="PANTHER" id="PTHR18964:SF170">
    <property type="entry name" value="SUGAR KINASE"/>
    <property type="match status" value="1"/>
</dbReference>
<organism evidence="2 3">
    <name type="scientific">Helcococcus ovis</name>
    <dbReference type="NCBI Taxonomy" id="72026"/>
    <lineage>
        <taxon>Bacteria</taxon>
        <taxon>Bacillati</taxon>
        <taxon>Bacillota</taxon>
        <taxon>Tissierellia</taxon>
        <taxon>Tissierellales</taxon>
        <taxon>Peptoniphilaceae</taxon>
        <taxon>Helcococcus</taxon>
    </lineage>
</organism>
<evidence type="ECO:0000256" key="1">
    <source>
        <dbReference type="ARBA" id="ARBA00006479"/>
    </source>
</evidence>
<accession>A0A4R9C193</accession>